<evidence type="ECO:0000256" key="1">
    <source>
        <dbReference type="ARBA" id="ARBA00023002"/>
    </source>
</evidence>
<dbReference type="EMBL" id="JBEQNB010000025">
    <property type="protein sequence ID" value="MES0838168.1"/>
    <property type="molecule type" value="Genomic_DNA"/>
</dbReference>
<dbReference type="RefSeq" id="WP_344180058.1">
    <property type="nucleotide sequence ID" value="NZ_JBEQNA010000022.1"/>
</dbReference>
<accession>A0ABV2A475</accession>
<gene>
    <name evidence="2" type="ORF">ABUK86_30670</name>
</gene>
<dbReference type="Proteomes" id="UP001432401">
    <property type="component" value="Unassembled WGS sequence"/>
</dbReference>
<dbReference type="InterPro" id="IPR002347">
    <property type="entry name" value="SDR_fam"/>
</dbReference>
<keyword evidence="1" id="KW-0560">Oxidoreductase</keyword>
<protein>
    <submittedName>
        <fullName evidence="2">SDR family NAD(P)-dependent oxidoreductase</fullName>
    </submittedName>
</protein>
<dbReference type="PANTHER" id="PTHR43157:SF31">
    <property type="entry name" value="PHOSPHATIDYLINOSITOL-GLYCAN BIOSYNTHESIS CLASS F PROTEIN"/>
    <property type="match status" value="1"/>
</dbReference>
<name>A0ABV2A475_9ACTN</name>
<comment type="caution">
    <text evidence="2">The sequence shown here is derived from an EMBL/GenBank/DDBJ whole genome shotgun (WGS) entry which is preliminary data.</text>
</comment>
<dbReference type="Gene3D" id="3.40.50.720">
    <property type="entry name" value="NAD(P)-binding Rossmann-like Domain"/>
    <property type="match status" value="1"/>
</dbReference>
<proteinExistence type="predicted"/>
<dbReference type="PANTHER" id="PTHR43157">
    <property type="entry name" value="PHOSPHATIDYLINOSITOL-GLYCAN BIOSYNTHESIS CLASS F PROTEIN-RELATED"/>
    <property type="match status" value="1"/>
</dbReference>
<keyword evidence="3" id="KW-1185">Reference proteome</keyword>
<dbReference type="InterPro" id="IPR036291">
    <property type="entry name" value="NAD(P)-bd_dom_sf"/>
</dbReference>
<dbReference type="Pfam" id="PF00106">
    <property type="entry name" value="adh_short"/>
    <property type="match status" value="1"/>
</dbReference>
<reference evidence="2 3" key="1">
    <citation type="submission" date="2024-06" db="EMBL/GenBank/DDBJ databases">
        <authorList>
            <person name="Bataeva Y.V."/>
            <person name="Grigorian L.N."/>
            <person name="Solomentsev V.I."/>
        </authorList>
    </citation>
    <scope>NUCLEOTIDE SEQUENCE [LARGE SCALE GENOMIC DNA]</scope>
    <source>
        <strain evidence="3">SCPM-O-B-12605 (RCAM04882)</strain>
    </source>
</reference>
<organism evidence="2 3">
    <name type="scientific">Nocardiopsis tropica</name>
    <dbReference type="NCBI Taxonomy" id="109330"/>
    <lineage>
        <taxon>Bacteria</taxon>
        <taxon>Bacillati</taxon>
        <taxon>Actinomycetota</taxon>
        <taxon>Actinomycetes</taxon>
        <taxon>Streptosporangiales</taxon>
        <taxon>Nocardiopsidaceae</taxon>
        <taxon>Nocardiopsis</taxon>
    </lineage>
</organism>
<dbReference type="PRINTS" id="PR00081">
    <property type="entry name" value="GDHRDH"/>
</dbReference>
<evidence type="ECO:0000313" key="3">
    <source>
        <dbReference type="Proteomes" id="UP001432401"/>
    </source>
</evidence>
<dbReference type="SUPFAM" id="SSF51735">
    <property type="entry name" value="NAD(P)-binding Rossmann-fold domains"/>
    <property type="match status" value="1"/>
</dbReference>
<evidence type="ECO:0000313" key="2">
    <source>
        <dbReference type="EMBL" id="MES0838168.1"/>
    </source>
</evidence>
<sequence>MTRSSTVLITGATDGLGLGLAEDLAADGVDLVLHGRSRERLDRIADRIGSGGAARPRTVVADMADLGQVRRMAAEIRATESRLDVLVSNAGIGSGEPDGRDRRTSSDGHELRFAVNYLSGFLLTLELLPLLRASAPARVVNVASLGQTPLDFDDLMLERDYTGTRAYRQSKLAQIMSGFALAARLPADEVTVNSLHPATFMPTKIVRDMTDHSVDTLEQGVAATRRLVTDPELSGTTGLFFNGTEEMRANGQAYDEQAVQDLWKASLELTGAESPF</sequence>